<keyword evidence="3 5" id="KW-1133">Transmembrane helix</keyword>
<dbReference type="RefSeq" id="WP_017432435.1">
    <property type="nucleotide sequence ID" value="NZ_CP021077.1"/>
</dbReference>
<dbReference type="Proteomes" id="UP001056386">
    <property type="component" value="Plasmid unnamed2"/>
</dbReference>
<dbReference type="SUPFAM" id="SSF103473">
    <property type="entry name" value="MFS general substrate transporter"/>
    <property type="match status" value="1"/>
</dbReference>
<feature type="transmembrane region" description="Helical" evidence="5">
    <location>
        <begin position="314"/>
        <end position="340"/>
    </location>
</feature>
<evidence type="ECO:0000313" key="10">
    <source>
        <dbReference type="Proteomes" id="UP001056386"/>
    </source>
</evidence>
<feature type="transmembrane region" description="Helical" evidence="5">
    <location>
        <begin position="20"/>
        <end position="46"/>
    </location>
</feature>
<reference evidence="7 9" key="1">
    <citation type="submission" date="2020-12" db="EMBL/GenBank/DDBJ databases">
        <title>FDA dAtabase for Regulatory Grade micrObial Sequences (FDA-ARGOS): Supporting development and validation of Infectious Disease Dx tests.</title>
        <authorList>
            <person name="Minogue T."/>
            <person name="Wolcott M."/>
            <person name="Wasieloski L."/>
            <person name="Aguilar W."/>
            <person name="Moore D."/>
            <person name="Jaissle J."/>
            <person name="Tallon L."/>
            <person name="Sadzewicz L."/>
            <person name="Zhao X."/>
            <person name="Boylan J."/>
            <person name="Ott S."/>
            <person name="Bowen H."/>
            <person name="Vavikolanu K."/>
            <person name="Mehta A."/>
            <person name="Aluvathingal J."/>
            <person name="Nadendla S."/>
            <person name="Yan Y."/>
            <person name="Sichtig H."/>
        </authorList>
    </citation>
    <scope>NUCLEOTIDE SEQUENCE [LARGE SCALE GENOMIC DNA]</scope>
    <source>
        <strain evidence="7 9">FDAARGOS_949</strain>
        <plasmid evidence="7 9">unnamed2</plasmid>
    </source>
</reference>
<geneLocation type="plasmid" evidence="9 10">
    <name>unnamed2</name>
</geneLocation>
<feature type="transmembrane region" description="Helical" evidence="5">
    <location>
        <begin position="52"/>
        <end position="72"/>
    </location>
</feature>
<evidence type="ECO:0000313" key="8">
    <source>
        <dbReference type="EMBL" id="USS44378.1"/>
    </source>
</evidence>
<accession>A0AAP9Y592</accession>
<dbReference type="Proteomes" id="UP000594892">
    <property type="component" value="Plasmid unnamed2"/>
</dbReference>
<dbReference type="InterPro" id="IPR036259">
    <property type="entry name" value="MFS_trans_sf"/>
</dbReference>
<dbReference type="Pfam" id="PF07690">
    <property type="entry name" value="MFS_1"/>
    <property type="match status" value="1"/>
</dbReference>
<feature type="transmembrane region" description="Helical" evidence="5">
    <location>
        <begin position="377"/>
        <end position="399"/>
    </location>
</feature>
<evidence type="ECO:0000256" key="1">
    <source>
        <dbReference type="ARBA" id="ARBA00004141"/>
    </source>
</evidence>
<keyword evidence="10" id="KW-1185">Reference proteome</keyword>
<evidence type="ECO:0000256" key="5">
    <source>
        <dbReference type="SAM" id="Phobius"/>
    </source>
</evidence>
<evidence type="ECO:0000259" key="6">
    <source>
        <dbReference type="PROSITE" id="PS50850"/>
    </source>
</evidence>
<name>A0AAP9Y592_BURGL</name>
<reference evidence="8" key="2">
    <citation type="submission" date="2022-06" db="EMBL/GenBank/DDBJ databases">
        <title>Draft genome sequence of Burkholderia glumae strain GR20004 isolated from rice panicle showing bacterial panicle blight.</title>
        <authorList>
            <person name="Choi S.Y."/>
            <person name="Lee Y.H."/>
        </authorList>
    </citation>
    <scope>NUCLEOTIDE SEQUENCE</scope>
    <source>
        <strain evidence="8">GR20004</strain>
        <plasmid evidence="8">unnamed2</plasmid>
    </source>
</reference>
<feature type="transmembrane region" description="Helical" evidence="5">
    <location>
        <begin position="84"/>
        <end position="103"/>
    </location>
</feature>
<keyword evidence="7" id="KW-0614">Plasmid</keyword>
<feature type="transmembrane region" description="Helical" evidence="5">
    <location>
        <begin position="220"/>
        <end position="241"/>
    </location>
</feature>
<feature type="transmembrane region" description="Helical" evidence="5">
    <location>
        <begin position="109"/>
        <end position="131"/>
    </location>
</feature>
<dbReference type="Gene3D" id="1.20.1250.20">
    <property type="entry name" value="MFS general substrate transporter like domains"/>
    <property type="match status" value="2"/>
</dbReference>
<feature type="transmembrane region" description="Helical" evidence="5">
    <location>
        <begin position="352"/>
        <end position="371"/>
    </location>
</feature>
<proteinExistence type="predicted"/>
<dbReference type="InterPro" id="IPR005829">
    <property type="entry name" value="Sugar_transporter_CS"/>
</dbReference>
<comment type="subcellular location">
    <subcellularLocation>
        <location evidence="1">Membrane</location>
        <topology evidence="1">Multi-pass membrane protein</topology>
    </subcellularLocation>
</comment>
<dbReference type="EMBL" id="CP099585">
    <property type="protein sequence ID" value="USS44378.1"/>
    <property type="molecule type" value="Genomic_DNA"/>
</dbReference>
<dbReference type="PROSITE" id="PS50850">
    <property type="entry name" value="MFS"/>
    <property type="match status" value="1"/>
</dbReference>
<dbReference type="AlphaFoldDB" id="A0AAP9Y592"/>
<dbReference type="EMBL" id="CP065603">
    <property type="protein sequence ID" value="QPQ94798.1"/>
    <property type="molecule type" value="Genomic_DNA"/>
</dbReference>
<evidence type="ECO:0000313" key="9">
    <source>
        <dbReference type="Proteomes" id="UP000594892"/>
    </source>
</evidence>
<dbReference type="PANTHER" id="PTHR23508:SF10">
    <property type="entry name" value="CARBOXYLIC ACID TRANSPORTER PROTEIN HOMOLOG"/>
    <property type="match status" value="1"/>
</dbReference>
<feature type="domain" description="Major facilitator superfamily (MFS) profile" evidence="6">
    <location>
        <begin position="15"/>
        <end position="403"/>
    </location>
</feature>
<evidence type="ECO:0000256" key="4">
    <source>
        <dbReference type="ARBA" id="ARBA00023136"/>
    </source>
</evidence>
<feature type="transmembrane region" description="Helical" evidence="5">
    <location>
        <begin position="143"/>
        <end position="163"/>
    </location>
</feature>
<dbReference type="InterPro" id="IPR020846">
    <property type="entry name" value="MFS_dom"/>
</dbReference>
<dbReference type="GeneID" id="45693385"/>
<sequence>MSFWMFQLSSNERRTMAACFSGWALDAFDVQIYSFVLPALIATWGITKAQAGYLGTAALVFSAIGGALAGYLSDRIGRVRVLQLTVVWFAVFTFASGFAQNFYEMLTFRALQGLGFGGEWAAGAVLMSEVIRPAFRGRAAGTVHSGFAVGWGLAALAFAVVFSIVPQHLAWRCLFWLGLLPALLALFIRIFVDESTTFADSRHAKQRRFMAPVGLFQRPLLSRTLASSLFAIGMQGGYYAVVTWLPTYLKSERHLSVLGTGSYLAVVILGAFLGFLLGAHCADRLGRKRTLMTFGVLSTAMVCIYMFAPISDNAVLILGFPLGLFANAMFAPTGAFYAELFPTHLRGTGQGFAYNLGRGVGAFFPALVGLLSTTLPLGFAIGIYTVCAYGIAIFALFFLPETRGIDLTEHDTNSSPMPLGRQWGEHSINVYR</sequence>
<dbReference type="GO" id="GO:0005886">
    <property type="term" value="C:plasma membrane"/>
    <property type="evidence" value="ECO:0007669"/>
    <property type="project" value="TreeGrafter"/>
</dbReference>
<evidence type="ECO:0000313" key="7">
    <source>
        <dbReference type="EMBL" id="QPQ94798.1"/>
    </source>
</evidence>
<dbReference type="CDD" id="cd17371">
    <property type="entry name" value="MFS_MucK"/>
    <property type="match status" value="1"/>
</dbReference>
<feature type="transmembrane region" description="Helical" evidence="5">
    <location>
        <begin position="291"/>
        <end position="308"/>
    </location>
</feature>
<dbReference type="InterPro" id="IPR011701">
    <property type="entry name" value="MFS"/>
</dbReference>
<gene>
    <name evidence="7" type="ORF">I6H06_29775</name>
    <name evidence="8" type="ORF">NFI99_13325</name>
</gene>
<organism evidence="7 9">
    <name type="scientific">Burkholderia glumae</name>
    <name type="common">Pseudomonas glumae</name>
    <dbReference type="NCBI Taxonomy" id="337"/>
    <lineage>
        <taxon>Bacteria</taxon>
        <taxon>Pseudomonadati</taxon>
        <taxon>Pseudomonadota</taxon>
        <taxon>Betaproteobacteria</taxon>
        <taxon>Burkholderiales</taxon>
        <taxon>Burkholderiaceae</taxon>
        <taxon>Burkholderia</taxon>
    </lineage>
</organism>
<dbReference type="PANTHER" id="PTHR23508">
    <property type="entry name" value="CARBOXYLIC ACID TRANSPORTER PROTEIN HOMOLOG"/>
    <property type="match status" value="1"/>
</dbReference>
<protein>
    <submittedName>
        <fullName evidence="7">MFS transporter</fullName>
    </submittedName>
</protein>
<dbReference type="PROSITE" id="PS00217">
    <property type="entry name" value="SUGAR_TRANSPORT_2"/>
    <property type="match status" value="1"/>
</dbReference>
<evidence type="ECO:0000256" key="2">
    <source>
        <dbReference type="ARBA" id="ARBA00022692"/>
    </source>
</evidence>
<keyword evidence="4 5" id="KW-0472">Membrane</keyword>
<feature type="transmembrane region" description="Helical" evidence="5">
    <location>
        <begin position="261"/>
        <end position="279"/>
    </location>
</feature>
<evidence type="ECO:0000256" key="3">
    <source>
        <dbReference type="ARBA" id="ARBA00022989"/>
    </source>
</evidence>
<dbReference type="GO" id="GO:0046943">
    <property type="term" value="F:carboxylic acid transmembrane transporter activity"/>
    <property type="evidence" value="ECO:0007669"/>
    <property type="project" value="TreeGrafter"/>
</dbReference>
<feature type="transmembrane region" description="Helical" evidence="5">
    <location>
        <begin position="169"/>
        <end position="192"/>
    </location>
</feature>
<keyword evidence="2 5" id="KW-0812">Transmembrane</keyword>